<comment type="caution">
    <text evidence="1">The sequence shown here is derived from an EMBL/GenBank/DDBJ whole genome shotgun (WGS) entry which is preliminary data.</text>
</comment>
<evidence type="ECO:0000313" key="2">
    <source>
        <dbReference type="Proteomes" id="UP001060085"/>
    </source>
</evidence>
<name>A0ACC0B222_CATRO</name>
<dbReference type="Proteomes" id="UP001060085">
    <property type="component" value="Linkage Group LG04"/>
</dbReference>
<protein>
    <submittedName>
        <fullName evidence="1">Uncharacterized protein</fullName>
    </submittedName>
</protein>
<dbReference type="EMBL" id="CM044704">
    <property type="protein sequence ID" value="KAI5666702.1"/>
    <property type="molecule type" value="Genomic_DNA"/>
</dbReference>
<sequence length="124" mass="14370">MGTGIPKPYPRPWRVGSGSINFIPRWYGSGFMFHYKDLGLGLGQVLTITSYVINDDTVFRSSFEYNEIEKRWIAISGLSQREAFSYERTRPIQCPRKVVAEEKEHDRYVAEGSDEEYDEFDSSI</sequence>
<proteinExistence type="predicted"/>
<reference evidence="2" key="1">
    <citation type="journal article" date="2023" name="Nat. Plants">
        <title>Single-cell RNA sequencing provides a high-resolution roadmap for understanding the multicellular compartmentation of specialized metabolism.</title>
        <authorList>
            <person name="Sun S."/>
            <person name="Shen X."/>
            <person name="Li Y."/>
            <person name="Li Y."/>
            <person name="Wang S."/>
            <person name="Li R."/>
            <person name="Zhang H."/>
            <person name="Shen G."/>
            <person name="Guo B."/>
            <person name="Wei J."/>
            <person name="Xu J."/>
            <person name="St-Pierre B."/>
            <person name="Chen S."/>
            <person name="Sun C."/>
        </authorList>
    </citation>
    <scope>NUCLEOTIDE SEQUENCE [LARGE SCALE GENOMIC DNA]</scope>
</reference>
<evidence type="ECO:0000313" key="1">
    <source>
        <dbReference type="EMBL" id="KAI5666702.1"/>
    </source>
</evidence>
<organism evidence="1 2">
    <name type="scientific">Catharanthus roseus</name>
    <name type="common">Madagascar periwinkle</name>
    <name type="synonym">Vinca rosea</name>
    <dbReference type="NCBI Taxonomy" id="4058"/>
    <lineage>
        <taxon>Eukaryota</taxon>
        <taxon>Viridiplantae</taxon>
        <taxon>Streptophyta</taxon>
        <taxon>Embryophyta</taxon>
        <taxon>Tracheophyta</taxon>
        <taxon>Spermatophyta</taxon>
        <taxon>Magnoliopsida</taxon>
        <taxon>eudicotyledons</taxon>
        <taxon>Gunneridae</taxon>
        <taxon>Pentapetalae</taxon>
        <taxon>asterids</taxon>
        <taxon>lamiids</taxon>
        <taxon>Gentianales</taxon>
        <taxon>Apocynaceae</taxon>
        <taxon>Rauvolfioideae</taxon>
        <taxon>Vinceae</taxon>
        <taxon>Catharanthinae</taxon>
        <taxon>Catharanthus</taxon>
    </lineage>
</organism>
<keyword evidence="2" id="KW-1185">Reference proteome</keyword>
<gene>
    <name evidence="1" type="ORF">M9H77_16555</name>
</gene>
<accession>A0ACC0B222</accession>